<name>A0AAV4AH97_9GAST</name>
<feature type="compositionally biased region" description="Basic and acidic residues" evidence="1">
    <location>
        <begin position="1"/>
        <end position="18"/>
    </location>
</feature>
<comment type="caution">
    <text evidence="2">The sequence shown here is derived from an EMBL/GenBank/DDBJ whole genome shotgun (WGS) entry which is preliminary data.</text>
</comment>
<dbReference type="Proteomes" id="UP000735302">
    <property type="component" value="Unassembled WGS sequence"/>
</dbReference>
<dbReference type="AlphaFoldDB" id="A0AAV4AH97"/>
<proteinExistence type="predicted"/>
<evidence type="ECO:0000313" key="3">
    <source>
        <dbReference type="Proteomes" id="UP000735302"/>
    </source>
</evidence>
<keyword evidence="3" id="KW-1185">Reference proteome</keyword>
<gene>
    <name evidence="2" type="ORF">PoB_003231900</name>
</gene>
<reference evidence="2 3" key="1">
    <citation type="journal article" date="2021" name="Elife">
        <title>Chloroplast acquisition without the gene transfer in kleptoplastic sea slugs, Plakobranchus ocellatus.</title>
        <authorList>
            <person name="Maeda T."/>
            <person name="Takahashi S."/>
            <person name="Yoshida T."/>
            <person name="Shimamura S."/>
            <person name="Takaki Y."/>
            <person name="Nagai Y."/>
            <person name="Toyoda A."/>
            <person name="Suzuki Y."/>
            <person name="Arimoto A."/>
            <person name="Ishii H."/>
            <person name="Satoh N."/>
            <person name="Nishiyama T."/>
            <person name="Hasebe M."/>
            <person name="Maruyama T."/>
            <person name="Minagawa J."/>
            <person name="Obokata J."/>
            <person name="Shigenobu S."/>
        </authorList>
    </citation>
    <scope>NUCLEOTIDE SEQUENCE [LARGE SCALE GENOMIC DNA]</scope>
</reference>
<organism evidence="2 3">
    <name type="scientific">Plakobranchus ocellatus</name>
    <dbReference type="NCBI Taxonomy" id="259542"/>
    <lineage>
        <taxon>Eukaryota</taxon>
        <taxon>Metazoa</taxon>
        <taxon>Spiralia</taxon>
        <taxon>Lophotrochozoa</taxon>
        <taxon>Mollusca</taxon>
        <taxon>Gastropoda</taxon>
        <taxon>Heterobranchia</taxon>
        <taxon>Euthyneura</taxon>
        <taxon>Panpulmonata</taxon>
        <taxon>Sacoglossa</taxon>
        <taxon>Placobranchoidea</taxon>
        <taxon>Plakobranchidae</taxon>
        <taxon>Plakobranchus</taxon>
    </lineage>
</organism>
<evidence type="ECO:0000256" key="1">
    <source>
        <dbReference type="SAM" id="MobiDB-lite"/>
    </source>
</evidence>
<feature type="region of interest" description="Disordered" evidence="1">
    <location>
        <begin position="1"/>
        <end position="42"/>
    </location>
</feature>
<protein>
    <submittedName>
        <fullName evidence="2">Uncharacterized protein</fullName>
    </submittedName>
</protein>
<accession>A0AAV4AH97</accession>
<feature type="compositionally biased region" description="Acidic residues" evidence="1">
    <location>
        <begin position="19"/>
        <end position="36"/>
    </location>
</feature>
<sequence length="89" mass="10164">MQTGREKPQRQAQTHDCRDNDDDDDDDDDDDGADGDGNDKHVVEEHVMLCDRTLMMMWMTGINAEFGPYMNSVIDRQMVAWVITICAVL</sequence>
<evidence type="ECO:0000313" key="2">
    <source>
        <dbReference type="EMBL" id="GFO05814.1"/>
    </source>
</evidence>
<dbReference type="EMBL" id="BLXT01003753">
    <property type="protein sequence ID" value="GFO05814.1"/>
    <property type="molecule type" value="Genomic_DNA"/>
</dbReference>